<protein>
    <recommendedName>
        <fullName evidence="4">Thioredoxin domain-containing protein</fullName>
    </recommendedName>
</protein>
<evidence type="ECO:0000313" key="3">
    <source>
        <dbReference type="Proteomes" id="UP001211907"/>
    </source>
</evidence>
<dbReference type="AlphaFoldDB" id="A0AAD5XGX2"/>
<evidence type="ECO:0000313" key="2">
    <source>
        <dbReference type="EMBL" id="KAJ3123698.1"/>
    </source>
</evidence>
<accession>A0AAD5XGX2</accession>
<gene>
    <name evidence="2" type="ORF">HK100_011521</name>
</gene>
<name>A0AAD5XGX2_9FUNG</name>
<dbReference type="EMBL" id="JADGJH010000721">
    <property type="protein sequence ID" value="KAJ3123698.1"/>
    <property type="molecule type" value="Genomic_DNA"/>
</dbReference>
<proteinExistence type="predicted"/>
<evidence type="ECO:0008006" key="4">
    <source>
        <dbReference type="Google" id="ProtNLM"/>
    </source>
</evidence>
<sequence length="1005" mass="115606">MIEEHNNSQQHDQQQQQHQHDTFDENELDAYVPLFLSQALLPSGNLPSQVSFINKYLNPNSPEPDIEIDEDALFEELEKDDDHLLANMRERRMQELRAEMMKQQEMASNQHGTYENILSEKEVLKITTTTDKVVVHFYHKEFRRCQIMDKHLGTLARKHFKTRFIKIDVEVCPFLVEKLKVQVLPCVIPFIKGISLERLIGFEELGESDSFQTAILERRLIELKVLTPDPRDETGPRKTIFGFSEKSRGNNDDDDEEMSTNRSSINNNNNCQYYDPYRIDSYSKFSSPDQQQKLYSMFKTTAPPAPKTMPNASVAASIAAKQVAKNIKRGIVAHAHISPSFSRVVPLAWNKDLKAEEIELVYQDDDGNEKNNTDAVRENTKKEGGGGCGGGGGNTWGISGLVESPIMDNGSPLLQKSTNSLLKSDAFVHMTRKQSDDLPVQNRQGRKPETLNSKAENTEVWIKDLIVTKKSRKESLDKEYPIRISIHSLETTTARTNHEFPECHRITIKSPLRDSFFHWTFLCHQFNFRTLAKSNGWNVGNSCNNNHGAATAVDEFRQNTAVAIDPLIASFQRFGRVVKDRIRECLRDPESRKRLSKSPFIVVRICSVALMHYSNIYNALVQSLNLISKIQPVLLLTGGVPDPLQPEQVKPWKDLVKDLLGSRPESDSANEQRILTNEEKMLRKKMFVLLTLPNEESIEVVLTKSMFVQIQGYHGNNETKTIRLTFSFLAKSYKKDLPTSYFITITTSDDVFFNFTSQEISRETFYKMTTKIHVNLETETYNKYHTSKHEGRRQDSASFEKRKGERMEMFGFHPNEGAGGVIGVIANDLLKNVENDPERYTVLFKVRNRTATILKSISASGEIADAKKIQNDMDKENRFYKSGLEWKVVDSDTGRTTLTVGAQAPDREHIENTHENLKFRINELHGLTSQNPPDRRKAKLIFRENVLFREREILEIEFVETAREQMQSEVRNRYERLKIEIDWVQYRLDVRQLHSLTQFDEKILL</sequence>
<dbReference type="CDD" id="cd02989">
    <property type="entry name" value="Phd_like_TxnDC9"/>
    <property type="match status" value="1"/>
</dbReference>
<dbReference type="PANTHER" id="PTHR21148">
    <property type="entry name" value="THIOREDOXIN DOMAIN-CONTAINING PROTEIN 9"/>
    <property type="match status" value="1"/>
</dbReference>
<reference evidence="2" key="1">
    <citation type="submission" date="2020-05" db="EMBL/GenBank/DDBJ databases">
        <title>Phylogenomic resolution of chytrid fungi.</title>
        <authorList>
            <person name="Stajich J.E."/>
            <person name="Amses K."/>
            <person name="Simmons R."/>
            <person name="Seto K."/>
            <person name="Myers J."/>
            <person name="Bonds A."/>
            <person name="Quandt C.A."/>
            <person name="Barry K."/>
            <person name="Liu P."/>
            <person name="Grigoriev I."/>
            <person name="Longcore J.E."/>
            <person name="James T.Y."/>
        </authorList>
    </citation>
    <scope>NUCLEOTIDE SEQUENCE</scope>
    <source>
        <strain evidence="2">JEL0513</strain>
    </source>
</reference>
<dbReference type="Proteomes" id="UP001211907">
    <property type="component" value="Unassembled WGS sequence"/>
</dbReference>
<feature type="region of interest" description="Disordered" evidence="1">
    <location>
        <begin position="365"/>
        <end position="393"/>
    </location>
</feature>
<feature type="compositionally biased region" description="Basic and acidic residues" evidence="1">
    <location>
        <begin position="368"/>
        <end position="384"/>
    </location>
</feature>
<feature type="region of interest" description="Disordered" evidence="1">
    <location>
        <begin position="1"/>
        <end position="22"/>
    </location>
</feature>
<keyword evidence="3" id="KW-1185">Reference proteome</keyword>
<dbReference type="Gene3D" id="3.40.30.10">
    <property type="entry name" value="Glutaredoxin"/>
    <property type="match status" value="1"/>
</dbReference>
<dbReference type="SUPFAM" id="SSF52833">
    <property type="entry name" value="Thioredoxin-like"/>
    <property type="match status" value="1"/>
</dbReference>
<feature type="region of interest" description="Disordered" evidence="1">
    <location>
        <begin position="231"/>
        <end position="272"/>
    </location>
</feature>
<evidence type="ECO:0000256" key="1">
    <source>
        <dbReference type="SAM" id="MobiDB-lite"/>
    </source>
</evidence>
<dbReference type="InterPro" id="IPR036249">
    <property type="entry name" value="Thioredoxin-like_sf"/>
</dbReference>
<comment type="caution">
    <text evidence="2">The sequence shown here is derived from an EMBL/GenBank/DDBJ whole genome shotgun (WGS) entry which is preliminary data.</text>
</comment>
<organism evidence="2 3">
    <name type="scientific">Physocladia obscura</name>
    <dbReference type="NCBI Taxonomy" id="109957"/>
    <lineage>
        <taxon>Eukaryota</taxon>
        <taxon>Fungi</taxon>
        <taxon>Fungi incertae sedis</taxon>
        <taxon>Chytridiomycota</taxon>
        <taxon>Chytridiomycota incertae sedis</taxon>
        <taxon>Chytridiomycetes</taxon>
        <taxon>Chytridiales</taxon>
        <taxon>Chytriomycetaceae</taxon>
        <taxon>Physocladia</taxon>
    </lineage>
</organism>